<dbReference type="AlphaFoldDB" id="A0A5B7F2H3"/>
<dbReference type="Proteomes" id="UP000324222">
    <property type="component" value="Unassembled WGS sequence"/>
</dbReference>
<dbReference type="GO" id="GO:0061630">
    <property type="term" value="F:ubiquitin protein ligase activity"/>
    <property type="evidence" value="ECO:0007669"/>
    <property type="project" value="TreeGrafter"/>
</dbReference>
<sequence>MISEKLQFHLLQNWCLINGSSCLCSPQHVSHVTSGGSSPTVAMLDLQRLVYICCACLRLLRIYINEVYPNSVRTIRNNGEKGCLAESVADVRGLLRQMLSDPIPSLYSRKGKMRNGKDFGPLSRMVVVVLDECHKTFVSCFHAFYPTGQLKWSCLCDLLLSRDIITKEETRDNDRLLSAVLASLCSPTVKLRATCPILTDPDAEVTHRPSPADNAALSTLQPGDLYRYPLLVEHMTYKIHHTENGAGVVWTFREVLDRLLGVVCGSVRQALRGERVVPLPGLVHNTCLLLAATVAELSAETNAAEDELPAGGRVLHITPPRFTRTSQSRTWNTGNGSPDAICFSVDRPGIVVAGVCVFGGVGTYDYEVEILDESGGGGGGGGGSGGGGGGQDPSHTLERWNVIEMARGTFGPDDSIADIVEIKFERPVTIKEGVKYAIRLCNHGGRTSNGDGGVPSVKGPDGTTFTFSACSLSVNGTNHIRGQIPHIMYYSMPQDPESQRSTREIAEQQARKSALTMAGSIVRVATELMIMGLGVGDESAIEVLGTAPLITMLLPLVLSHIGPVATSDPRSAVSVLGLIQEILPHVAALNNLSLVTQQTAIPETMEDCHTTTSHHYAWVESDHPYRPAAVANFRVTFPSSVQWMTLEFDPQCGTAQPEDSLQIYIPSLSMKEMSGLMPGGAGGSPEGQERTAQISQGQEGAPPPYWAVLNKFSGTQNWPHQTIVLPGHEVVFSLETASDYVKDERANTYGFRVLLVGYEWPPSPADSIRHLEKELSYLGGLCAASLIKKDLCLPPITATDFLDIIKSSNSKGVIALLDIESLFTNVPVDRTIDLIIQRVYYNDSTPVLDIPEALHQETMHQANQPISGAVAHTLPLLKLAGGYKRNADTRRVTSTPDMSEETPTHQLLRKGQEIRNPDIADMDTYGDDLDDDLDLVEELALQVYRAHPTLLSRGFALSHPPTIHQTLDGVIPFSKVQ</sequence>
<evidence type="ECO:0000259" key="2">
    <source>
        <dbReference type="Pfam" id="PF08005"/>
    </source>
</evidence>
<keyword evidence="4" id="KW-1185">Reference proteome</keyword>
<dbReference type="OrthoDB" id="6050183at2759"/>
<name>A0A5B7F2H3_PORTR</name>
<dbReference type="InterPro" id="IPR038648">
    <property type="entry name" value="PHR_sf"/>
</dbReference>
<dbReference type="InterPro" id="IPR012983">
    <property type="entry name" value="PHR"/>
</dbReference>
<dbReference type="Gene3D" id="2.60.120.820">
    <property type="entry name" value="PHR domain"/>
    <property type="match status" value="1"/>
</dbReference>
<protein>
    <submittedName>
        <fullName evidence="3">E3 ubiquitin-protein ligase MYCBP2</fullName>
    </submittedName>
</protein>
<accession>A0A5B7F2H3</accession>
<dbReference type="GO" id="GO:0005634">
    <property type="term" value="C:nucleus"/>
    <property type="evidence" value="ECO:0007669"/>
    <property type="project" value="TreeGrafter"/>
</dbReference>
<dbReference type="PANTHER" id="PTHR45943:SF1">
    <property type="entry name" value="E3 UBIQUITIN-PROTEIN LIGASE MYCBP2"/>
    <property type="match status" value="1"/>
</dbReference>
<feature type="compositionally biased region" description="Gly residues" evidence="1">
    <location>
        <begin position="375"/>
        <end position="391"/>
    </location>
</feature>
<dbReference type="EMBL" id="VSRR010004358">
    <property type="protein sequence ID" value="MPC39429.1"/>
    <property type="molecule type" value="Genomic_DNA"/>
</dbReference>
<evidence type="ECO:0000256" key="1">
    <source>
        <dbReference type="SAM" id="MobiDB-lite"/>
    </source>
</evidence>
<dbReference type="GO" id="GO:0005886">
    <property type="term" value="C:plasma membrane"/>
    <property type="evidence" value="ECO:0007669"/>
    <property type="project" value="TreeGrafter"/>
</dbReference>
<evidence type="ECO:0000313" key="3">
    <source>
        <dbReference type="EMBL" id="MPC39429.1"/>
    </source>
</evidence>
<dbReference type="GO" id="GO:0007411">
    <property type="term" value="P:axon guidance"/>
    <property type="evidence" value="ECO:0007669"/>
    <property type="project" value="TreeGrafter"/>
</dbReference>
<dbReference type="Pfam" id="PF08005">
    <property type="entry name" value="PHR"/>
    <property type="match status" value="1"/>
</dbReference>
<dbReference type="PANTHER" id="PTHR45943">
    <property type="entry name" value="E3 UBIQUITIN-PROTEIN LIGASE MYCBP2"/>
    <property type="match status" value="1"/>
</dbReference>
<reference evidence="3 4" key="1">
    <citation type="submission" date="2019-05" db="EMBL/GenBank/DDBJ databases">
        <title>Another draft genome of Portunus trituberculatus and its Hox gene families provides insights of decapod evolution.</title>
        <authorList>
            <person name="Jeong J.-H."/>
            <person name="Song I."/>
            <person name="Kim S."/>
            <person name="Choi T."/>
            <person name="Kim D."/>
            <person name="Ryu S."/>
            <person name="Kim W."/>
        </authorList>
    </citation>
    <scope>NUCLEOTIDE SEQUENCE [LARGE SCALE GENOMIC DNA]</scope>
    <source>
        <tissue evidence="3">Muscle</tissue>
    </source>
</reference>
<proteinExistence type="predicted"/>
<organism evidence="3 4">
    <name type="scientific">Portunus trituberculatus</name>
    <name type="common">Swimming crab</name>
    <name type="synonym">Neptunus trituberculatus</name>
    <dbReference type="NCBI Taxonomy" id="210409"/>
    <lineage>
        <taxon>Eukaryota</taxon>
        <taxon>Metazoa</taxon>
        <taxon>Ecdysozoa</taxon>
        <taxon>Arthropoda</taxon>
        <taxon>Crustacea</taxon>
        <taxon>Multicrustacea</taxon>
        <taxon>Malacostraca</taxon>
        <taxon>Eumalacostraca</taxon>
        <taxon>Eucarida</taxon>
        <taxon>Decapoda</taxon>
        <taxon>Pleocyemata</taxon>
        <taxon>Brachyura</taxon>
        <taxon>Eubrachyura</taxon>
        <taxon>Portunoidea</taxon>
        <taxon>Portunidae</taxon>
        <taxon>Portuninae</taxon>
        <taxon>Portunus</taxon>
    </lineage>
</organism>
<feature type="region of interest" description="Disordered" evidence="1">
    <location>
        <begin position="675"/>
        <end position="700"/>
    </location>
</feature>
<feature type="region of interest" description="Disordered" evidence="1">
    <location>
        <begin position="375"/>
        <end position="395"/>
    </location>
</feature>
<dbReference type="GO" id="GO:0008582">
    <property type="term" value="P:regulation of synaptic assembly at neuromuscular junction"/>
    <property type="evidence" value="ECO:0007669"/>
    <property type="project" value="TreeGrafter"/>
</dbReference>
<evidence type="ECO:0000313" key="4">
    <source>
        <dbReference type="Proteomes" id="UP000324222"/>
    </source>
</evidence>
<comment type="caution">
    <text evidence="3">The sequence shown here is derived from an EMBL/GenBank/DDBJ whole genome shotgun (WGS) entry which is preliminary data.</text>
</comment>
<feature type="domain" description="PHR" evidence="2">
    <location>
        <begin position="321"/>
        <end position="490"/>
    </location>
</feature>
<gene>
    <name evidence="3" type="primary">MYCBP2_4</name>
    <name evidence="3" type="ORF">E2C01_032965</name>
</gene>